<dbReference type="GO" id="GO:0016758">
    <property type="term" value="F:hexosyltransferase activity"/>
    <property type="evidence" value="ECO:0007669"/>
    <property type="project" value="TreeGrafter"/>
</dbReference>
<evidence type="ECO:0000256" key="2">
    <source>
        <dbReference type="ARBA" id="ARBA00022679"/>
    </source>
</evidence>
<proteinExistence type="predicted"/>
<name>A0A1F4W3H4_UNCKA</name>
<keyword evidence="1" id="KW-0328">Glycosyltransferase</keyword>
<organism evidence="3 4">
    <name type="scientific">candidate division WWE3 bacterium RIFOXYA2_FULL_46_9</name>
    <dbReference type="NCBI Taxonomy" id="1802636"/>
    <lineage>
        <taxon>Bacteria</taxon>
        <taxon>Katanobacteria</taxon>
    </lineage>
</organism>
<accession>A0A1F4W3H4</accession>
<comment type="caution">
    <text evidence="3">The sequence shown here is derived from an EMBL/GenBank/DDBJ whole genome shotgun (WGS) entry which is preliminary data.</text>
</comment>
<dbReference type="CDD" id="cd06533">
    <property type="entry name" value="Glyco_transf_WecG_TagA"/>
    <property type="match status" value="1"/>
</dbReference>
<gene>
    <name evidence="3" type="ORF">A2264_02460</name>
</gene>
<evidence type="ECO:0000313" key="4">
    <source>
        <dbReference type="Proteomes" id="UP000176614"/>
    </source>
</evidence>
<dbReference type="PANTHER" id="PTHR34136:SF1">
    <property type="entry name" value="UDP-N-ACETYL-D-MANNOSAMINURONIC ACID TRANSFERASE"/>
    <property type="match status" value="1"/>
</dbReference>
<dbReference type="EMBL" id="MEVT01000001">
    <property type="protein sequence ID" value="OGC63925.1"/>
    <property type="molecule type" value="Genomic_DNA"/>
</dbReference>
<sequence>MEYQIESENILGVRVDFGLNMSSAVNYIEKKLLSNGSCNLISTTNPEFIMDAQKDRDFQNIVNKSALSLPDGVGVLMAKNFIDKTKLIERGPATIFKMIAAGVSCGVFPLDSALQRINGISLVFNLCSLSAQKGYSVFFLGGRKRNRTGRITDQSTEEDFSVKASERMGEYYPGLNIAGATSKFSPREADDEITVTYIKECMRKKNLSTIDFLFVAYGHPKQEKWIIRNAHKLPAKVCIGVGGTFDYILESRNSTVAKNNQEKYRWLSKLVKEPWRFTRVVKAFPLFPLKLFVQEFRSSSTIHTES</sequence>
<dbReference type="Proteomes" id="UP000176614">
    <property type="component" value="Unassembled WGS sequence"/>
</dbReference>
<reference evidence="3 4" key="1">
    <citation type="journal article" date="2016" name="Nat. Commun.">
        <title>Thousands of microbial genomes shed light on interconnected biogeochemical processes in an aquifer system.</title>
        <authorList>
            <person name="Anantharaman K."/>
            <person name="Brown C.T."/>
            <person name="Hug L.A."/>
            <person name="Sharon I."/>
            <person name="Castelle C.J."/>
            <person name="Probst A.J."/>
            <person name="Thomas B.C."/>
            <person name="Singh A."/>
            <person name="Wilkins M.J."/>
            <person name="Karaoz U."/>
            <person name="Brodie E.L."/>
            <person name="Williams K.H."/>
            <person name="Hubbard S.S."/>
            <person name="Banfield J.F."/>
        </authorList>
    </citation>
    <scope>NUCLEOTIDE SEQUENCE [LARGE SCALE GENOMIC DNA]</scope>
</reference>
<dbReference type="AlphaFoldDB" id="A0A1F4W3H4"/>
<dbReference type="PANTHER" id="PTHR34136">
    <property type="match status" value="1"/>
</dbReference>
<evidence type="ECO:0000256" key="1">
    <source>
        <dbReference type="ARBA" id="ARBA00022676"/>
    </source>
</evidence>
<dbReference type="Pfam" id="PF03808">
    <property type="entry name" value="Glyco_tran_WecG"/>
    <property type="match status" value="1"/>
</dbReference>
<keyword evidence="2" id="KW-0808">Transferase</keyword>
<evidence type="ECO:0000313" key="3">
    <source>
        <dbReference type="EMBL" id="OGC63925.1"/>
    </source>
</evidence>
<protein>
    <submittedName>
        <fullName evidence="3">Uncharacterized protein</fullName>
    </submittedName>
</protein>
<dbReference type="InterPro" id="IPR004629">
    <property type="entry name" value="WecG_TagA_CpsF"/>
</dbReference>